<keyword evidence="2" id="KW-1185">Reference proteome</keyword>
<protein>
    <submittedName>
        <fullName evidence="1">Uncharacterized protein</fullName>
    </submittedName>
</protein>
<name>A0ABW9J7T9_9SPHI</name>
<dbReference type="Proteomes" id="UP001517247">
    <property type="component" value="Unassembled WGS sequence"/>
</dbReference>
<evidence type="ECO:0000313" key="2">
    <source>
        <dbReference type="Proteomes" id="UP001517247"/>
    </source>
</evidence>
<gene>
    <name evidence="1" type="ORF">E6A44_013515</name>
</gene>
<comment type="caution">
    <text evidence="1">The sequence shown here is derived from an EMBL/GenBank/DDBJ whole genome shotgun (WGS) entry which is preliminary data.</text>
</comment>
<dbReference type="RefSeq" id="WP_138723695.1">
    <property type="nucleotide sequence ID" value="NZ_SSHJ02000007.1"/>
</dbReference>
<dbReference type="EMBL" id="SSHJ02000007">
    <property type="protein sequence ID" value="MFN0256601.1"/>
    <property type="molecule type" value="Genomic_DNA"/>
</dbReference>
<reference evidence="1 2" key="1">
    <citation type="submission" date="2024-12" db="EMBL/GenBank/DDBJ databases">
        <authorList>
            <person name="Hu S."/>
        </authorList>
    </citation>
    <scope>NUCLEOTIDE SEQUENCE [LARGE SCALE GENOMIC DNA]</scope>
    <source>
        <strain evidence="1 2">THG-T11</strain>
    </source>
</reference>
<proteinExistence type="predicted"/>
<organism evidence="1 2">
    <name type="scientific">Pedobacter ureilyticus</name>
    <dbReference type="NCBI Taxonomy" id="1393051"/>
    <lineage>
        <taxon>Bacteria</taxon>
        <taxon>Pseudomonadati</taxon>
        <taxon>Bacteroidota</taxon>
        <taxon>Sphingobacteriia</taxon>
        <taxon>Sphingobacteriales</taxon>
        <taxon>Sphingobacteriaceae</taxon>
        <taxon>Pedobacter</taxon>
    </lineage>
</organism>
<evidence type="ECO:0000313" key="1">
    <source>
        <dbReference type="EMBL" id="MFN0256601.1"/>
    </source>
</evidence>
<sequence>MNNYLQIEPNVFNCRVCPTPCDDKSKMSYVFENDAEFSEHYEKQLIGHINQSTPFKANKTTEKGYPDIEVVNNAGQHFYIEVKVQRRTFMTVEKNLPDSNLKPSETVALNLSDLKRYFELEQEKKIHIFIFWVLLNRPCILGEDESRFYYRLASELEPIWKSEREKRKFRRKSGEGDEVDGKHLGVTVNYHFSLKELKVWNGKLA</sequence>
<accession>A0ABW9J7T9</accession>